<protein>
    <submittedName>
        <fullName evidence="6">ABC-type transport system periplasmic substrate-binding protein</fullName>
    </submittedName>
</protein>
<dbReference type="EMBL" id="AOME01000076">
    <property type="protein sequence ID" value="EMA49947.1"/>
    <property type="molecule type" value="Genomic_DNA"/>
</dbReference>
<feature type="domain" description="Fe/B12 periplasmic-binding" evidence="5">
    <location>
        <begin position="80"/>
        <end position="376"/>
    </location>
</feature>
<keyword evidence="3" id="KW-0732">Signal</keyword>
<reference evidence="6 7" key="1">
    <citation type="journal article" date="2014" name="PLoS Genet.">
        <title>Phylogenetically driven sequencing of extremely halophilic archaea reveals strategies for static and dynamic osmo-response.</title>
        <authorList>
            <person name="Becker E.A."/>
            <person name="Seitzer P.M."/>
            <person name="Tritt A."/>
            <person name="Larsen D."/>
            <person name="Krusor M."/>
            <person name="Yao A.I."/>
            <person name="Wu D."/>
            <person name="Madern D."/>
            <person name="Eisen J.A."/>
            <person name="Darling A.E."/>
            <person name="Facciotti M.T."/>
        </authorList>
    </citation>
    <scope>NUCLEOTIDE SEQUENCE [LARGE SCALE GENOMIC DNA]</scope>
    <source>
        <strain evidence="6 7">DSM 8989</strain>
    </source>
</reference>
<dbReference type="AlphaFoldDB" id="M0MW18"/>
<sequence>MGDESTAREAPTRRDYLTYGGAVVGGGLLAGCTSEGSPDDEESSSNSSRAGNTTGSTDANTYSVTMAPMGEITFESVPERWIPYGGCYADMGVALGQADGITGIGGSDRYYTAFYEELPGVNVDREKIEENSEVRSKEQFYELENDVHLYDPGMLINWFDWDQQDVDEIAENVGPFLGNVIFRREDEWHDYRYYTLYGAFEKIAQLFREQERYRAFKGLHDEFIADIQKRLPPAAERPSVLLTYKRTSESETFSPYRLNDKGTSKKQWRDLGVKDALAKTGVKGISSTDRGELDFETLLEVDPEVFLIRGHERKSVSEFRDTVVADLRNHPVGSQLTAVENGRVYRGGYLHQGPIHNLFLTEQGAKQMYPEIFGEIASNDQLFDRQRVADIISGEF</sequence>
<name>M0MW18_9EURY</name>
<keyword evidence="7" id="KW-1185">Reference proteome</keyword>
<dbReference type="RefSeq" id="WP_005045365.1">
    <property type="nucleotide sequence ID" value="NZ_AOME01000076.1"/>
</dbReference>
<feature type="compositionally biased region" description="Low complexity" evidence="4">
    <location>
        <begin position="44"/>
        <end position="57"/>
    </location>
</feature>
<dbReference type="PROSITE" id="PS50983">
    <property type="entry name" value="FE_B12_PBP"/>
    <property type="match status" value="1"/>
</dbReference>
<proteinExistence type="predicted"/>
<dbReference type="Proteomes" id="UP000011625">
    <property type="component" value="Unassembled WGS sequence"/>
</dbReference>
<feature type="region of interest" description="Disordered" evidence="4">
    <location>
        <begin position="30"/>
        <end position="62"/>
    </location>
</feature>
<evidence type="ECO:0000256" key="4">
    <source>
        <dbReference type="SAM" id="MobiDB-lite"/>
    </source>
</evidence>
<dbReference type="PANTHER" id="PTHR30532:SF1">
    <property type="entry name" value="IRON(3+)-HYDROXAMATE-BINDING PROTEIN FHUD"/>
    <property type="match status" value="1"/>
</dbReference>
<organism evidence="6 7">
    <name type="scientific">Halococcus salifodinae DSM 8989</name>
    <dbReference type="NCBI Taxonomy" id="1227456"/>
    <lineage>
        <taxon>Archaea</taxon>
        <taxon>Methanobacteriati</taxon>
        <taxon>Methanobacteriota</taxon>
        <taxon>Stenosarchaea group</taxon>
        <taxon>Halobacteria</taxon>
        <taxon>Halobacteriales</taxon>
        <taxon>Halococcaceae</taxon>
        <taxon>Halococcus</taxon>
    </lineage>
</organism>
<dbReference type="PANTHER" id="PTHR30532">
    <property type="entry name" value="IRON III DICITRATE-BINDING PERIPLASMIC PROTEIN"/>
    <property type="match status" value="1"/>
</dbReference>
<dbReference type="Gene3D" id="3.40.50.1980">
    <property type="entry name" value="Nitrogenase molybdenum iron protein domain"/>
    <property type="match status" value="2"/>
</dbReference>
<accession>M0MW18</accession>
<evidence type="ECO:0000256" key="1">
    <source>
        <dbReference type="ARBA" id="ARBA00004196"/>
    </source>
</evidence>
<comment type="caution">
    <text evidence="6">The sequence shown here is derived from an EMBL/GenBank/DDBJ whole genome shotgun (WGS) entry which is preliminary data.</text>
</comment>
<evidence type="ECO:0000256" key="3">
    <source>
        <dbReference type="ARBA" id="ARBA00022729"/>
    </source>
</evidence>
<evidence type="ECO:0000313" key="7">
    <source>
        <dbReference type="Proteomes" id="UP000011625"/>
    </source>
</evidence>
<dbReference type="PATRIC" id="fig|1227456.3.peg.3413"/>
<evidence type="ECO:0000313" key="6">
    <source>
        <dbReference type="EMBL" id="EMA49947.1"/>
    </source>
</evidence>
<dbReference type="SUPFAM" id="SSF53807">
    <property type="entry name" value="Helical backbone' metal receptor"/>
    <property type="match status" value="1"/>
</dbReference>
<evidence type="ECO:0000259" key="5">
    <source>
        <dbReference type="PROSITE" id="PS50983"/>
    </source>
</evidence>
<dbReference type="InterPro" id="IPR002491">
    <property type="entry name" value="ABC_transptr_periplasmic_BD"/>
</dbReference>
<dbReference type="InterPro" id="IPR051313">
    <property type="entry name" value="Bact_iron-sidero_bind"/>
</dbReference>
<dbReference type="OrthoDB" id="304381at2157"/>
<gene>
    <name evidence="6" type="ORF">C450_16780</name>
</gene>
<evidence type="ECO:0000256" key="2">
    <source>
        <dbReference type="ARBA" id="ARBA00022448"/>
    </source>
</evidence>
<keyword evidence="2" id="KW-0813">Transport</keyword>
<dbReference type="STRING" id="1227456.C450_16780"/>
<dbReference type="Pfam" id="PF01497">
    <property type="entry name" value="Peripla_BP_2"/>
    <property type="match status" value="1"/>
</dbReference>
<comment type="subcellular location">
    <subcellularLocation>
        <location evidence="1">Cell envelope</location>
    </subcellularLocation>
</comment>